<dbReference type="GO" id="GO:0003677">
    <property type="term" value="F:DNA binding"/>
    <property type="evidence" value="ECO:0007669"/>
    <property type="project" value="InterPro"/>
</dbReference>
<sequence>MEELLTISEVARVLRVDATTVRRWVKHGVLDAVLLPHKGRRHCYRIKRTTLNKVMNSTNV</sequence>
<dbReference type="NCBIfam" id="TIGR01764">
    <property type="entry name" value="excise"/>
    <property type="match status" value="1"/>
</dbReference>
<dbReference type="EMBL" id="MCIF01000002">
    <property type="protein sequence ID" value="RAQ97145.1"/>
    <property type="molecule type" value="Genomic_DNA"/>
</dbReference>
<accession>A0A328VSS4</accession>
<name>A0A328VSS4_9CHLR</name>
<dbReference type="Pfam" id="PF12728">
    <property type="entry name" value="HTH_17"/>
    <property type="match status" value="1"/>
</dbReference>
<dbReference type="RefSeq" id="WP_052890794.1">
    <property type="nucleotide sequence ID" value="NZ_MCIF01000002.1"/>
</dbReference>
<protein>
    <recommendedName>
        <fullName evidence="1">Helix-turn-helix domain-containing protein</fullName>
    </recommendedName>
</protein>
<comment type="caution">
    <text evidence="2">The sequence shown here is derived from an EMBL/GenBank/DDBJ whole genome shotgun (WGS) entry which is preliminary data.</text>
</comment>
<dbReference type="InterPro" id="IPR009061">
    <property type="entry name" value="DNA-bd_dom_put_sf"/>
</dbReference>
<evidence type="ECO:0000313" key="3">
    <source>
        <dbReference type="Proteomes" id="UP000248706"/>
    </source>
</evidence>
<keyword evidence="3" id="KW-1185">Reference proteome</keyword>
<dbReference type="OrthoDB" id="166033at2"/>
<gene>
    <name evidence="2" type="ORF">A4R35_16520</name>
</gene>
<dbReference type="InterPro" id="IPR041657">
    <property type="entry name" value="HTH_17"/>
</dbReference>
<feature type="domain" description="Helix-turn-helix" evidence="1">
    <location>
        <begin position="4"/>
        <end position="57"/>
    </location>
</feature>
<organism evidence="2 3">
    <name type="scientific">Thermogemmatispora tikiterensis</name>
    <dbReference type="NCBI Taxonomy" id="1825093"/>
    <lineage>
        <taxon>Bacteria</taxon>
        <taxon>Bacillati</taxon>
        <taxon>Chloroflexota</taxon>
        <taxon>Ktedonobacteria</taxon>
        <taxon>Thermogemmatisporales</taxon>
        <taxon>Thermogemmatisporaceae</taxon>
        <taxon>Thermogemmatispora</taxon>
    </lineage>
</organism>
<dbReference type="AlphaFoldDB" id="A0A328VSS4"/>
<evidence type="ECO:0000259" key="1">
    <source>
        <dbReference type="Pfam" id="PF12728"/>
    </source>
</evidence>
<evidence type="ECO:0000313" key="2">
    <source>
        <dbReference type="EMBL" id="RAQ97145.1"/>
    </source>
</evidence>
<reference evidence="2 3" key="1">
    <citation type="submission" date="2016-08" db="EMBL/GenBank/DDBJ databases">
        <title>Analysis of Carbohydrate Active Enzymes in Thermogemmatispora T81 Reveals Carbohydrate Degradation Ability.</title>
        <authorList>
            <person name="Tomazini A."/>
            <person name="Lal S."/>
            <person name="Stott M."/>
            <person name="Henrissat B."/>
            <person name="Polikarpov I."/>
            <person name="Sparling R."/>
            <person name="Levin D.B."/>
        </authorList>
    </citation>
    <scope>NUCLEOTIDE SEQUENCE [LARGE SCALE GENOMIC DNA]</scope>
    <source>
        <strain evidence="2 3">T81</strain>
    </source>
</reference>
<dbReference type="InterPro" id="IPR010093">
    <property type="entry name" value="SinI_DNA-bd"/>
</dbReference>
<proteinExistence type="predicted"/>
<dbReference type="SUPFAM" id="SSF46955">
    <property type="entry name" value="Putative DNA-binding domain"/>
    <property type="match status" value="1"/>
</dbReference>
<dbReference type="Gene3D" id="1.10.1660.10">
    <property type="match status" value="1"/>
</dbReference>
<dbReference type="Proteomes" id="UP000248706">
    <property type="component" value="Unassembled WGS sequence"/>
</dbReference>